<dbReference type="EMBL" id="WQKZ01000002">
    <property type="protein sequence ID" value="MVN75845.1"/>
    <property type="molecule type" value="Genomic_DNA"/>
</dbReference>
<keyword evidence="2" id="KW-1185">Reference proteome</keyword>
<dbReference type="PANTHER" id="PTHR47197">
    <property type="entry name" value="PROTEIN NIRF"/>
    <property type="match status" value="1"/>
</dbReference>
<proteinExistence type="predicted"/>
<dbReference type="InterPro" id="IPR031815">
    <property type="entry name" value="DUF5074"/>
</dbReference>
<dbReference type="InterPro" id="IPR011964">
    <property type="entry name" value="YVTN_b-propeller_repeat"/>
</dbReference>
<evidence type="ECO:0008006" key="3">
    <source>
        <dbReference type="Google" id="ProtNLM"/>
    </source>
</evidence>
<sequence>MKKSLLALLLGATVLVGCDPKNEDTGPSVPSSPGVYILSEGQFGKGDGTISAFGTTSKALLTDAFSTINNGAALGDVIQDMGIAGTQGYICVNASNKVEVVSVPDFKSLATIRNIRQPRYFAATSATRGYVTSWRGPYTNYQPGKVMVLNLTTNTVIDSITVGRCPEQLIALNGLLYVPNSYDNTVSIIDAATNKVTSTITVSDGPRNVVADQANNLWALCSGFTVYNTSAPYNVISSTPAALVRFAAASPATQLKLAFSGSSPHQLRISPDKTQLYYGFNGAEYKMSTTATALPTTPFMRRDFNGFGIDPRDNTLYGAVSTGYTTNGYFLHYPAAGGKVIDSVTVKVGPNGFVFY</sequence>
<accession>A0A7K1TBT2</accession>
<dbReference type="Gene3D" id="2.130.10.10">
    <property type="entry name" value="YVTN repeat-like/Quinoprotein amine dehydrogenase"/>
    <property type="match status" value="1"/>
</dbReference>
<dbReference type="RefSeq" id="WP_157562927.1">
    <property type="nucleotide sequence ID" value="NZ_WQKZ01000002.1"/>
</dbReference>
<dbReference type="Pfam" id="PF16819">
    <property type="entry name" value="DUF5074"/>
    <property type="match status" value="1"/>
</dbReference>
<gene>
    <name evidence="1" type="ORF">GO988_05855</name>
</gene>
<dbReference type="NCBIfam" id="TIGR02276">
    <property type="entry name" value="beta_rpt_yvtn"/>
    <property type="match status" value="1"/>
</dbReference>
<evidence type="ECO:0000313" key="2">
    <source>
        <dbReference type="Proteomes" id="UP000441336"/>
    </source>
</evidence>
<dbReference type="PANTHER" id="PTHR47197:SF3">
    <property type="entry name" value="DIHYDRO-HEME D1 DEHYDROGENASE"/>
    <property type="match status" value="1"/>
</dbReference>
<dbReference type="InterPro" id="IPR015943">
    <property type="entry name" value="WD40/YVTN_repeat-like_dom_sf"/>
</dbReference>
<dbReference type="Proteomes" id="UP000441336">
    <property type="component" value="Unassembled WGS sequence"/>
</dbReference>
<evidence type="ECO:0000313" key="1">
    <source>
        <dbReference type="EMBL" id="MVN75845.1"/>
    </source>
</evidence>
<protein>
    <recommendedName>
        <fullName evidence="3">YncE family protein</fullName>
    </recommendedName>
</protein>
<dbReference type="SUPFAM" id="SSF50974">
    <property type="entry name" value="Nitrous oxide reductase, N-terminal domain"/>
    <property type="match status" value="1"/>
</dbReference>
<organism evidence="1 2">
    <name type="scientific">Hymenobacter ginkgonis</name>
    <dbReference type="NCBI Taxonomy" id="2682976"/>
    <lineage>
        <taxon>Bacteria</taxon>
        <taxon>Pseudomonadati</taxon>
        <taxon>Bacteroidota</taxon>
        <taxon>Cytophagia</taxon>
        <taxon>Cytophagales</taxon>
        <taxon>Hymenobacteraceae</taxon>
        <taxon>Hymenobacter</taxon>
    </lineage>
</organism>
<dbReference type="AlphaFoldDB" id="A0A7K1TBT2"/>
<dbReference type="InterPro" id="IPR051200">
    <property type="entry name" value="Host-pathogen_enzymatic-act"/>
</dbReference>
<comment type="caution">
    <text evidence="1">The sequence shown here is derived from an EMBL/GenBank/DDBJ whole genome shotgun (WGS) entry which is preliminary data.</text>
</comment>
<dbReference type="PROSITE" id="PS51257">
    <property type="entry name" value="PROKAR_LIPOPROTEIN"/>
    <property type="match status" value="1"/>
</dbReference>
<dbReference type="InterPro" id="IPR011045">
    <property type="entry name" value="N2O_reductase_N"/>
</dbReference>
<name>A0A7K1TBT2_9BACT</name>
<reference evidence="1 2" key="1">
    <citation type="submission" date="2019-12" db="EMBL/GenBank/DDBJ databases">
        <title>Hymenobacter sp. HMF4947 Genome sequencing and assembly.</title>
        <authorList>
            <person name="Kang H."/>
            <person name="Cha I."/>
            <person name="Kim H."/>
            <person name="Joh K."/>
        </authorList>
    </citation>
    <scope>NUCLEOTIDE SEQUENCE [LARGE SCALE GENOMIC DNA]</scope>
    <source>
        <strain evidence="1 2">HMF4947</strain>
    </source>
</reference>